<dbReference type="AlphaFoldDB" id="A0A540N3N6"/>
<protein>
    <submittedName>
        <fullName evidence="1">Uncharacterized protein</fullName>
    </submittedName>
</protein>
<accession>A0A540N3N6</accession>
<dbReference type="Proteomes" id="UP000315295">
    <property type="component" value="Unassembled WGS sequence"/>
</dbReference>
<proteinExistence type="predicted"/>
<comment type="caution">
    <text evidence="1">The sequence shown here is derived from an EMBL/GenBank/DDBJ whole genome shotgun (WGS) entry which is preliminary data.</text>
</comment>
<name>A0A540N3N6_MALBA</name>
<keyword evidence="2" id="KW-1185">Reference proteome</keyword>
<reference evidence="1 2" key="1">
    <citation type="journal article" date="2019" name="G3 (Bethesda)">
        <title>Sequencing of a Wild Apple (Malus baccata) Genome Unravels the Differences Between Cultivated and Wild Apple Species Regarding Disease Resistance and Cold Tolerance.</title>
        <authorList>
            <person name="Chen X."/>
        </authorList>
    </citation>
    <scope>NUCLEOTIDE SEQUENCE [LARGE SCALE GENOMIC DNA]</scope>
    <source>
        <strain evidence="2">cv. Shandingzi</strain>
        <tissue evidence="1">Leaves</tissue>
    </source>
</reference>
<gene>
    <name evidence="1" type="ORF">C1H46_008686</name>
</gene>
<dbReference type="EMBL" id="VIEB01000117">
    <property type="protein sequence ID" value="TQE05667.1"/>
    <property type="molecule type" value="Genomic_DNA"/>
</dbReference>
<evidence type="ECO:0000313" key="2">
    <source>
        <dbReference type="Proteomes" id="UP000315295"/>
    </source>
</evidence>
<evidence type="ECO:0000313" key="1">
    <source>
        <dbReference type="EMBL" id="TQE05667.1"/>
    </source>
</evidence>
<sequence length="50" mass="5597">MEYKPEWRESTEKKCGGRKIKIGERSKAYGQTCGKKVKALHSGVGSVKIK</sequence>
<organism evidence="1 2">
    <name type="scientific">Malus baccata</name>
    <name type="common">Siberian crab apple</name>
    <name type="synonym">Pyrus baccata</name>
    <dbReference type="NCBI Taxonomy" id="106549"/>
    <lineage>
        <taxon>Eukaryota</taxon>
        <taxon>Viridiplantae</taxon>
        <taxon>Streptophyta</taxon>
        <taxon>Embryophyta</taxon>
        <taxon>Tracheophyta</taxon>
        <taxon>Spermatophyta</taxon>
        <taxon>Magnoliopsida</taxon>
        <taxon>eudicotyledons</taxon>
        <taxon>Gunneridae</taxon>
        <taxon>Pentapetalae</taxon>
        <taxon>rosids</taxon>
        <taxon>fabids</taxon>
        <taxon>Rosales</taxon>
        <taxon>Rosaceae</taxon>
        <taxon>Amygdaloideae</taxon>
        <taxon>Maleae</taxon>
        <taxon>Malus</taxon>
    </lineage>
</organism>